<feature type="chain" id="PRO_5005562989" description="Lipoprotein" evidence="2">
    <location>
        <begin position="25"/>
        <end position="220"/>
    </location>
</feature>
<feature type="compositionally biased region" description="Low complexity" evidence="1">
    <location>
        <begin position="24"/>
        <end position="45"/>
    </location>
</feature>
<dbReference type="STRING" id="1631356.VV01_00215"/>
<protein>
    <recommendedName>
        <fullName evidence="5">Lipoprotein</fullName>
    </recommendedName>
</protein>
<comment type="caution">
    <text evidence="3">The sequence shown here is derived from an EMBL/GenBank/DDBJ whole genome shotgun (WGS) entry which is preliminary data.</text>
</comment>
<feature type="region of interest" description="Disordered" evidence="1">
    <location>
        <begin position="17"/>
        <end position="79"/>
    </location>
</feature>
<dbReference type="AlphaFoldDB" id="A0A0L6CPJ8"/>
<evidence type="ECO:0000313" key="3">
    <source>
        <dbReference type="EMBL" id="KNX39696.1"/>
    </source>
</evidence>
<organism evidence="3 4">
    <name type="scientific">Luteipulveratus halotolerans</name>
    <dbReference type="NCBI Taxonomy" id="1631356"/>
    <lineage>
        <taxon>Bacteria</taxon>
        <taxon>Bacillati</taxon>
        <taxon>Actinomycetota</taxon>
        <taxon>Actinomycetes</taxon>
        <taxon>Micrococcales</taxon>
        <taxon>Dermacoccaceae</taxon>
        <taxon>Luteipulveratus</taxon>
    </lineage>
</organism>
<evidence type="ECO:0008006" key="5">
    <source>
        <dbReference type="Google" id="ProtNLM"/>
    </source>
</evidence>
<reference evidence="4" key="1">
    <citation type="submission" date="2015-03" db="EMBL/GenBank/DDBJ databases">
        <title>Luteipulveratus halotolerans sp. nov., a novel actinobacterium (Dermacoccaceae) from Sarawak, Malaysia.</title>
        <authorList>
            <person name="Juboi H."/>
            <person name="Basik A."/>
            <person name="Shamsul S.S."/>
            <person name="Arnold P."/>
            <person name="Schmitt E.K."/>
            <person name="Sanglier J.-J."/>
            <person name="Yeo T."/>
        </authorList>
    </citation>
    <scope>NUCLEOTIDE SEQUENCE [LARGE SCALE GENOMIC DNA]</scope>
    <source>
        <strain evidence="4">C296001</strain>
    </source>
</reference>
<proteinExistence type="predicted"/>
<dbReference type="EMBL" id="LAIR01000001">
    <property type="protein sequence ID" value="KNX39696.1"/>
    <property type="molecule type" value="Genomic_DNA"/>
</dbReference>
<feature type="signal peptide" evidence="2">
    <location>
        <begin position="1"/>
        <end position="24"/>
    </location>
</feature>
<evidence type="ECO:0000313" key="4">
    <source>
        <dbReference type="Proteomes" id="UP000037397"/>
    </source>
</evidence>
<sequence length="220" mass="22422">MRVMAVASVVALAVSACGSGDDQASTTSSTPARTSAPSTVSPTPSGRASGWTLPTSGPAWSPSARYTPPPAPPKTAPRGLKLGKVDMTNLTQVCEAYLRTVNAWDTRIDTHPDDAGVRAAKYTAGVLRSGLLSPQPGGGAGDFLAAQAAGKGYSTVSNLYAIEGDSTPAGEQGSCGYEVTTSVLAGDGKKKAARDLDVITTLSAHRQPSGAWLITNEESD</sequence>
<accession>A0A0L6CPJ8</accession>
<dbReference type="Proteomes" id="UP000037397">
    <property type="component" value="Unassembled WGS sequence"/>
</dbReference>
<dbReference type="PROSITE" id="PS51257">
    <property type="entry name" value="PROKAR_LIPOPROTEIN"/>
    <property type="match status" value="1"/>
</dbReference>
<keyword evidence="4" id="KW-1185">Reference proteome</keyword>
<gene>
    <name evidence="3" type="ORF">VV01_00215</name>
</gene>
<evidence type="ECO:0000256" key="1">
    <source>
        <dbReference type="SAM" id="MobiDB-lite"/>
    </source>
</evidence>
<name>A0A0L6CPJ8_9MICO</name>
<keyword evidence="2" id="KW-0732">Signal</keyword>
<evidence type="ECO:0000256" key="2">
    <source>
        <dbReference type="SAM" id="SignalP"/>
    </source>
</evidence>